<feature type="region of interest" description="Disordered" evidence="1">
    <location>
        <begin position="67"/>
        <end position="91"/>
    </location>
</feature>
<gene>
    <name evidence="2" type="ORF">GCM10009802_65920</name>
</gene>
<evidence type="ECO:0000313" key="3">
    <source>
        <dbReference type="Proteomes" id="UP001500443"/>
    </source>
</evidence>
<name>A0ABN2A6E6_9ACTN</name>
<comment type="caution">
    <text evidence="2">The sequence shown here is derived from an EMBL/GenBank/DDBJ whole genome shotgun (WGS) entry which is preliminary data.</text>
</comment>
<protein>
    <submittedName>
        <fullName evidence="2">Uncharacterized protein</fullName>
    </submittedName>
</protein>
<proteinExistence type="predicted"/>
<dbReference type="Proteomes" id="UP001500443">
    <property type="component" value="Unassembled WGS sequence"/>
</dbReference>
<reference evidence="2 3" key="1">
    <citation type="journal article" date="2019" name="Int. J. Syst. Evol. Microbiol.">
        <title>The Global Catalogue of Microorganisms (GCM) 10K type strain sequencing project: providing services to taxonomists for standard genome sequencing and annotation.</title>
        <authorList>
            <consortium name="The Broad Institute Genomics Platform"/>
            <consortium name="The Broad Institute Genome Sequencing Center for Infectious Disease"/>
            <person name="Wu L."/>
            <person name="Ma J."/>
        </authorList>
    </citation>
    <scope>NUCLEOTIDE SEQUENCE [LARGE SCALE GENOMIC DNA]</scope>
    <source>
        <strain evidence="2 3">JCM 15481</strain>
    </source>
</reference>
<organism evidence="2 3">
    <name type="scientific">Streptomyces synnematoformans</name>
    <dbReference type="NCBI Taxonomy" id="415721"/>
    <lineage>
        <taxon>Bacteria</taxon>
        <taxon>Bacillati</taxon>
        <taxon>Actinomycetota</taxon>
        <taxon>Actinomycetes</taxon>
        <taxon>Kitasatosporales</taxon>
        <taxon>Streptomycetaceae</taxon>
        <taxon>Streptomyces</taxon>
    </lineage>
</organism>
<keyword evidence="3" id="KW-1185">Reference proteome</keyword>
<sequence length="118" mass="12216">MTYANAPAGSPHGGWETRYRAALGRAGGRGEALLTGSAALALYGFRCVPAAADVRVVDVLVPAARRLTPPPGVRVHRPARRLPPPVRLPPGPATATVADAGDEIKVFTADVTRDQVGS</sequence>
<accession>A0ABN2A6E6</accession>
<evidence type="ECO:0000256" key="1">
    <source>
        <dbReference type="SAM" id="MobiDB-lite"/>
    </source>
</evidence>
<feature type="compositionally biased region" description="Pro residues" evidence="1">
    <location>
        <begin position="81"/>
        <end position="91"/>
    </location>
</feature>
<dbReference type="EMBL" id="BAAAPF010000503">
    <property type="protein sequence ID" value="GAA1512418.1"/>
    <property type="molecule type" value="Genomic_DNA"/>
</dbReference>
<evidence type="ECO:0000313" key="2">
    <source>
        <dbReference type="EMBL" id="GAA1512418.1"/>
    </source>
</evidence>